<proteinExistence type="predicted"/>
<accession>A0A1M6C1C6</accession>
<dbReference type="InterPro" id="IPR005883">
    <property type="entry name" value="PilM"/>
</dbReference>
<feature type="domain" description="SHS2" evidence="1">
    <location>
        <begin position="8"/>
        <end position="171"/>
    </location>
</feature>
<dbReference type="PANTHER" id="PTHR32432">
    <property type="entry name" value="CELL DIVISION PROTEIN FTSA-RELATED"/>
    <property type="match status" value="1"/>
</dbReference>
<name>A0A1M6C1C6_9FIRM</name>
<sequence length="354" mass="40085">MSINEKELLSLDIGTHSMKILVGKRDKDMILLDKAFTVPIPADVYQDGQIQDMQKLKDIIEVALQTNKIRTKSVVCTLESSSIITREIVLPLVKAQELKEMIGYEIQQYLPIELDQYIIQYKLLEELKEGDTKHANILVAALPRLIVEKYLALIESLNMKPVALDIHSNAVTKLLDPAHQINKGETIANKTIAVIDIGHQQMNVTLIDNGNFKFNRLLNMGGKDIEQNLINFLDISLEQARIKKLEAKDISAGVGDYSDESRMLNIIKSSIDTWIDEIERVFKYHMTRHTGNKIDTIYLYGGSTNQAGIEQYMEEAFNIPTRTIKSISNINTSNIKGNIDITRYINALGAMIRR</sequence>
<evidence type="ECO:0000259" key="1">
    <source>
        <dbReference type="SMART" id="SM00842"/>
    </source>
</evidence>
<reference evidence="3" key="1">
    <citation type="submission" date="2016-11" db="EMBL/GenBank/DDBJ databases">
        <authorList>
            <person name="Varghese N."/>
            <person name="Submissions S."/>
        </authorList>
    </citation>
    <scope>NUCLEOTIDE SEQUENCE [LARGE SCALE GENOMIC DNA]</scope>
    <source>
        <strain evidence="3">DSM 17957</strain>
    </source>
</reference>
<dbReference type="InterPro" id="IPR043129">
    <property type="entry name" value="ATPase_NBD"/>
</dbReference>
<dbReference type="InterPro" id="IPR003494">
    <property type="entry name" value="SHS2_FtsA"/>
</dbReference>
<dbReference type="PANTHER" id="PTHR32432:SF3">
    <property type="entry name" value="ETHANOLAMINE UTILIZATION PROTEIN EUTJ"/>
    <property type="match status" value="1"/>
</dbReference>
<dbReference type="GO" id="GO:0051301">
    <property type="term" value="P:cell division"/>
    <property type="evidence" value="ECO:0007669"/>
    <property type="project" value="InterPro"/>
</dbReference>
<dbReference type="PIRSF" id="PIRSF019169">
    <property type="entry name" value="PilM"/>
    <property type="match status" value="1"/>
</dbReference>
<dbReference type="SUPFAM" id="SSF53067">
    <property type="entry name" value="Actin-like ATPase domain"/>
    <property type="match status" value="2"/>
</dbReference>
<dbReference type="NCBIfam" id="TIGR01175">
    <property type="entry name" value="pilM"/>
    <property type="match status" value="1"/>
</dbReference>
<dbReference type="Pfam" id="PF11104">
    <property type="entry name" value="PilM_2"/>
    <property type="match status" value="1"/>
</dbReference>
<dbReference type="CDD" id="cd24049">
    <property type="entry name" value="ASKHA_NBD_PilM"/>
    <property type="match status" value="1"/>
</dbReference>
<dbReference type="SMART" id="SM00842">
    <property type="entry name" value="FtsA"/>
    <property type="match status" value="1"/>
</dbReference>
<dbReference type="InterPro" id="IPR050696">
    <property type="entry name" value="FtsA/MreB"/>
</dbReference>
<keyword evidence="3" id="KW-1185">Reference proteome</keyword>
<evidence type="ECO:0000313" key="2">
    <source>
        <dbReference type="EMBL" id="SHI54733.1"/>
    </source>
</evidence>
<dbReference type="EMBL" id="FQZV01000003">
    <property type="protein sequence ID" value="SHI54733.1"/>
    <property type="molecule type" value="Genomic_DNA"/>
</dbReference>
<protein>
    <submittedName>
        <fullName evidence="2">Type IV pilus assembly protein PilM</fullName>
    </submittedName>
</protein>
<organism evidence="2 3">
    <name type="scientific">Geosporobacter subterraneus DSM 17957</name>
    <dbReference type="NCBI Taxonomy" id="1121919"/>
    <lineage>
        <taxon>Bacteria</taxon>
        <taxon>Bacillati</taxon>
        <taxon>Bacillota</taxon>
        <taxon>Clostridia</taxon>
        <taxon>Peptostreptococcales</taxon>
        <taxon>Thermotaleaceae</taxon>
        <taxon>Geosporobacter</taxon>
    </lineage>
</organism>
<dbReference type="Proteomes" id="UP000184536">
    <property type="component" value="Unassembled WGS sequence"/>
</dbReference>
<dbReference type="AlphaFoldDB" id="A0A1M6C1C6"/>
<dbReference type="STRING" id="1121919.SAMN02745975_00125"/>
<gene>
    <name evidence="2" type="ORF">SAMN02745975_00125</name>
</gene>
<dbReference type="Gene3D" id="3.30.1490.300">
    <property type="match status" value="1"/>
</dbReference>
<dbReference type="Gene3D" id="3.30.420.40">
    <property type="match status" value="2"/>
</dbReference>
<evidence type="ECO:0000313" key="3">
    <source>
        <dbReference type="Proteomes" id="UP000184536"/>
    </source>
</evidence>